<dbReference type="InterPro" id="IPR006502">
    <property type="entry name" value="PDDEXK-like"/>
</dbReference>
<feature type="non-terminal residue" evidence="1">
    <location>
        <position position="1"/>
    </location>
</feature>
<dbReference type="OrthoDB" id="691424at2759"/>
<sequence>VHFEFVNQEGMPANMEDVNKFCFRSLQIKLKEWRCELKKKGYMKGENEELSIEPLEQRITQATWDCLVQYWETDEKVQECERNQRNRAHELATHTLGAKSIARHNQEQREKLGDSYTTIGAYIKAHQTKSGDYPNEHTRSICYIMLGCSAVITPLDLLSIVHSLVLSLCETDLHVDQSGFCNASCIRRSLVKLLRISGYDAAVCVSKWQGSGKVPGGEHEYIDVANSGIMGSERVIIDIDFRSHFEIARAVKSYDAILKSLPVIYVGSWPKLKQLLQVIVEAARCSLKQNSMPVPLWRSLAYLQAKWQSKHERIS</sequence>
<reference evidence="1" key="1">
    <citation type="submission" date="2017-07" db="EMBL/GenBank/DDBJ databases">
        <title>Taro Niue Genome Assembly and Annotation.</title>
        <authorList>
            <person name="Atibalentja N."/>
            <person name="Keating K."/>
            <person name="Fields C.J."/>
        </authorList>
    </citation>
    <scope>NUCLEOTIDE SEQUENCE</scope>
    <source>
        <strain evidence="1">Niue_2</strain>
        <tissue evidence="1">Leaf</tissue>
    </source>
</reference>
<proteinExistence type="predicted"/>
<dbReference type="Proteomes" id="UP000652761">
    <property type="component" value="Unassembled WGS sequence"/>
</dbReference>
<comment type="caution">
    <text evidence="1">The sequence shown here is derived from an EMBL/GenBank/DDBJ whole genome shotgun (WGS) entry which is preliminary data.</text>
</comment>
<dbReference type="Pfam" id="PF04720">
    <property type="entry name" value="PDDEXK_6"/>
    <property type="match status" value="1"/>
</dbReference>
<dbReference type="PANTHER" id="PTHR31579">
    <property type="entry name" value="OS03G0796600 PROTEIN"/>
    <property type="match status" value="1"/>
</dbReference>
<dbReference type="PANTHER" id="PTHR31579:SF39">
    <property type="entry name" value="OS01G0973600 PROTEIN"/>
    <property type="match status" value="1"/>
</dbReference>
<dbReference type="NCBIfam" id="TIGR01615">
    <property type="entry name" value="A_thal_3542"/>
    <property type="match status" value="1"/>
</dbReference>
<dbReference type="Pfam" id="PF03004">
    <property type="entry name" value="Transposase_24"/>
    <property type="match status" value="1"/>
</dbReference>
<dbReference type="EMBL" id="NMUH01009311">
    <property type="protein sequence ID" value="MQM19902.1"/>
    <property type="molecule type" value="Genomic_DNA"/>
</dbReference>
<keyword evidence="2" id="KW-1185">Reference proteome</keyword>
<evidence type="ECO:0000313" key="1">
    <source>
        <dbReference type="EMBL" id="MQM19902.1"/>
    </source>
</evidence>
<dbReference type="InterPro" id="IPR004252">
    <property type="entry name" value="Probable_transposase_24"/>
</dbReference>
<organism evidence="1 2">
    <name type="scientific">Colocasia esculenta</name>
    <name type="common">Wild taro</name>
    <name type="synonym">Arum esculentum</name>
    <dbReference type="NCBI Taxonomy" id="4460"/>
    <lineage>
        <taxon>Eukaryota</taxon>
        <taxon>Viridiplantae</taxon>
        <taxon>Streptophyta</taxon>
        <taxon>Embryophyta</taxon>
        <taxon>Tracheophyta</taxon>
        <taxon>Spermatophyta</taxon>
        <taxon>Magnoliopsida</taxon>
        <taxon>Liliopsida</taxon>
        <taxon>Araceae</taxon>
        <taxon>Aroideae</taxon>
        <taxon>Colocasieae</taxon>
        <taxon>Colocasia</taxon>
    </lineage>
</organism>
<dbReference type="AlphaFoldDB" id="A0A843XL17"/>
<name>A0A843XL17_COLES</name>
<accession>A0A843XL17</accession>
<evidence type="ECO:0000313" key="2">
    <source>
        <dbReference type="Proteomes" id="UP000652761"/>
    </source>
</evidence>
<gene>
    <name evidence="1" type="ORF">Taro_052914</name>
</gene>
<protein>
    <submittedName>
        <fullName evidence="1">Uncharacterized protein</fullName>
    </submittedName>
</protein>